<dbReference type="Proteomes" id="UP000315908">
    <property type="component" value="Unassembled WGS sequence"/>
</dbReference>
<dbReference type="EMBL" id="VLKR01000006">
    <property type="protein sequence ID" value="TWI22167.1"/>
    <property type="molecule type" value="Genomic_DNA"/>
</dbReference>
<reference evidence="1 2" key="1">
    <citation type="journal article" date="2015" name="Stand. Genomic Sci.">
        <title>Genomic Encyclopedia of Bacterial and Archaeal Type Strains, Phase III: the genomes of soil and plant-associated and newly described type strains.</title>
        <authorList>
            <person name="Whitman W.B."/>
            <person name="Woyke T."/>
            <person name="Klenk H.P."/>
            <person name="Zhou Y."/>
            <person name="Lilburn T.G."/>
            <person name="Beck B.J."/>
            <person name="De Vos P."/>
            <person name="Vandamme P."/>
            <person name="Eisen J.A."/>
            <person name="Garrity G."/>
            <person name="Hugenholtz P."/>
            <person name="Kyrpides N.C."/>
        </authorList>
    </citation>
    <scope>NUCLEOTIDE SEQUENCE [LARGE SCALE GENOMIC DNA]</scope>
    <source>
        <strain evidence="1 2">CGMCC 1.6855</strain>
    </source>
</reference>
<evidence type="ECO:0000313" key="1">
    <source>
        <dbReference type="EMBL" id="TWI22167.1"/>
    </source>
</evidence>
<proteinExistence type="predicted"/>
<protein>
    <submittedName>
        <fullName evidence="1">Uncharacterized protein</fullName>
    </submittedName>
</protein>
<name>A0A562MQD3_9SPHI</name>
<organism evidence="1 2">
    <name type="scientific">Sphingobacterium siyangense</name>
    <dbReference type="NCBI Taxonomy" id="459529"/>
    <lineage>
        <taxon>Bacteria</taxon>
        <taxon>Pseudomonadati</taxon>
        <taxon>Bacteroidota</taxon>
        <taxon>Sphingobacteriia</taxon>
        <taxon>Sphingobacteriales</taxon>
        <taxon>Sphingobacteriaceae</taxon>
        <taxon>Sphingobacterium</taxon>
    </lineage>
</organism>
<dbReference type="AlphaFoldDB" id="A0A562MQD3"/>
<comment type="caution">
    <text evidence="1">The sequence shown here is derived from an EMBL/GenBank/DDBJ whole genome shotgun (WGS) entry which is preliminary data.</text>
</comment>
<dbReference type="RefSeq" id="WP_145327608.1">
    <property type="nucleotide sequence ID" value="NZ_VLKR01000006.1"/>
</dbReference>
<sequence>MDKTKKESMENLKEVFTSMDNSISRLVLAEDGEQALIGLVTKDPIAFAAMLSIQMKENRGLAEIITMAYDAYKFPHTERETESSDYIDQIDSLYRTMPRDAVAFSIVSHGGHTVAHLNGSVIKVSAKLCEFQEHNPKAIKILNIAVEGFKMAEKTGFLDELKTKGKDAGNVN</sequence>
<accession>A0A562MQD3</accession>
<evidence type="ECO:0000313" key="2">
    <source>
        <dbReference type="Proteomes" id="UP000315908"/>
    </source>
</evidence>
<gene>
    <name evidence="1" type="ORF">IQ31_01572</name>
</gene>